<name>A0ABR0X793_REHGL</name>
<evidence type="ECO:0000256" key="1">
    <source>
        <dbReference type="ARBA" id="ARBA00022664"/>
    </source>
</evidence>
<dbReference type="SUPFAM" id="SSF54928">
    <property type="entry name" value="RNA-binding domain, RBD"/>
    <property type="match status" value="2"/>
</dbReference>
<feature type="region of interest" description="Disordered" evidence="4">
    <location>
        <begin position="178"/>
        <end position="224"/>
    </location>
</feature>
<keyword evidence="7" id="KW-1185">Reference proteome</keyword>
<dbReference type="EMBL" id="JABTTQ020000005">
    <property type="protein sequence ID" value="KAK6154424.1"/>
    <property type="molecule type" value="Genomic_DNA"/>
</dbReference>
<dbReference type="Pfam" id="PF00076">
    <property type="entry name" value="RRM_1"/>
    <property type="match status" value="2"/>
</dbReference>
<evidence type="ECO:0000256" key="4">
    <source>
        <dbReference type="SAM" id="MobiDB-lite"/>
    </source>
</evidence>
<dbReference type="Gene3D" id="3.30.70.330">
    <property type="match status" value="3"/>
</dbReference>
<evidence type="ECO:0000256" key="3">
    <source>
        <dbReference type="PROSITE-ProRule" id="PRU00176"/>
    </source>
</evidence>
<feature type="domain" description="RRM" evidence="5">
    <location>
        <begin position="48"/>
        <end position="131"/>
    </location>
</feature>
<dbReference type="InterPro" id="IPR000504">
    <property type="entry name" value="RRM_dom"/>
</dbReference>
<keyword evidence="1" id="KW-0507">mRNA processing</keyword>
<gene>
    <name evidence="6" type="ORF">DH2020_008672</name>
</gene>
<protein>
    <recommendedName>
        <fullName evidence="5">RRM domain-containing protein</fullName>
    </recommendedName>
</protein>
<evidence type="ECO:0000256" key="2">
    <source>
        <dbReference type="ARBA" id="ARBA00022884"/>
    </source>
</evidence>
<dbReference type="PANTHER" id="PTHR47640">
    <property type="entry name" value="TRNA SELENOCYSTEINE 1-ASSOCIATED PROTEIN 1-RELATED-RELATED"/>
    <property type="match status" value="1"/>
</dbReference>
<accession>A0ABR0X793</accession>
<dbReference type="InterPro" id="IPR050825">
    <property type="entry name" value="RBM42_RBP45_47-like"/>
</dbReference>
<reference evidence="6 7" key="1">
    <citation type="journal article" date="2021" name="Comput. Struct. Biotechnol. J.">
        <title>De novo genome assembly of the potent medicinal plant Rehmannia glutinosa using nanopore technology.</title>
        <authorList>
            <person name="Ma L."/>
            <person name="Dong C."/>
            <person name="Song C."/>
            <person name="Wang X."/>
            <person name="Zheng X."/>
            <person name="Niu Y."/>
            <person name="Chen S."/>
            <person name="Feng W."/>
        </authorList>
    </citation>
    <scope>NUCLEOTIDE SEQUENCE [LARGE SCALE GENOMIC DNA]</scope>
    <source>
        <strain evidence="6">DH-2019</strain>
    </source>
</reference>
<keyword evidence="2 3" id="KW-0694">RNA-binding</keyword>
<feature type="compositionally biased region" description="Low complexity" evidence="4">
    <location>
        <begin position="12"/>
        <end position="40"/>
    </location>
</feature>
<dbReference type="CDD" id="cd12344">
    <property type="entry name" value="RRM1_SECp43_like"/>
    <property type="match status" value="1"/>
</dbReference>
<evidence type="ECO:0000313" key="6">
    <source>
        <dbReference type="EMBL" id="KAK6154424.1"/>
    </source>
</evidence>
<evidence type="ECO:0000313" key="7">
    <source>
        <dbReference type="Proteomes" id="UP001318860"/>
    </source>
</evidence>
<sequence>MMMPPQHQPAVQTQPPQFWPQQQQQHYGAAPTNAAAAAPASGGAEEVRSLWIGDLQYWMDENYLTSCFYHTGEERQLLSAKVIRNKQTGQSEGYGFLEFRTRATAENILQTYNGAMMPNSEQTFRLNWASLGGGDKRTDDSPEHTIFVGDLAGDVTDYVLQETFKAVYQSVKGAKVVTDRTTGRQGPMRIGPAANKKPMNAPTQTGEAISREERGSHLRGPGTDFSLNDSPIMRGLLLEEKLEHWERVDGEIYLTVYGFNLHDYLSFAASYQNAQGNQGESDPNNTTIFVGGLDPMVTDDLLRQVFSQYGDLVHVKIPVGKRCGFVQFADRSCAEQALGNLNGTVLGGQNIRLSWGRSPSNKQSDQSQWGGGGGGYYGGGYTQGYEAHAAGDMLKRGRIIGACPELSVGDMIFA</sequence>
<evidence type="ECO:0000259" key="5">
    <source>
        <dbReference type="PROSITE" id="PS50102"/>
    </source>
</evidence>
<comment type="caution">
    <text evidence="6">The sequence shown here is derived from an EMBL/GenBank/DDBJ whole genome shotgun (WGS) entry which is preliminary data.</text>
</comment>
<dbReference type="SMART" id="SM00360">
    <property type="entry name" value="RRM"/>
    <property type="match status" value="2"/>
</dbReference>
<feature type="domain" description="RRM" evidence="5">
    <location>
        <begin position="286"/>
        <end position="358"/>
    </location>
</feature>
<proteinExistence type="predicted"/>
<dbReference type="Proteomes" id="UP001318860">
    <property type="component" value="Unassembled WGS sequence"/>
</dbReference>
<dbReference type="PROSITE" id="PS50102">
    <property type="entry name" value="RRM"/>
    <property type="match status" value="2"/>
</dbReference>
<dbReference type="PANTHER" id="PTHR47640:SF76">
    <property type="entry name" value="POLYADENYLATE-BINDING PROTEIN RBP45-LIKE ISOFORM X1"/>
    <property type="match status" value="1"/>
</dbReference>
<dbReference type="InterPro" id="IPR035979">
    <property type="entry name" value="RBD_domain_sf"/>
</dbReference>
<organism evidence="6 7">
    <name type="scientific">Rehmannia glutinosa</name>
    <name type="common">Chinese foxglove</name>
    <dbReference type="NCBI Taxonomy" id="99300"/>
    <lineage>
        <taxon>Eukaryota</taxon>
        <taxon>Viridiplantae</taxon>
        <taxon>Streptophyta</taxon>
        <taxon>Embryophyta</taxon>
        <taxon>Tracheophyta</taxon>
        <taxon>Spermatophyta</taxon>
        <taxon>Magnoliopsida</taxon>
        <taxon>eudicotyledons</taxon>
        <taxon>Gunneridae</taxon>
        <taxon>Pentapetalae</taxon>
        <taxon>asterids</taxon>
        <taxon>lamiids</taxon>
        <taxon>Lamiales</taxon>
        <taxon>Orobanchaceae</taxon>
        <taxon>Rehmannieae</taxon>
        <taxon>Rehmannia</taxon>
    </lineage>
</organism>
<feature type="region of interest" description="Disordered" evidence="4">
    <location>
        <begin position="1"/>
        <end position="40"/>
    </location>
</feature>
<dbReference type="InterPro" id="IPR012677">
    <property type="entry name" value="Nucleotide-bd_a/b_plait_sf"/>
</dbReference>